<evidence type="ECO:0000313" key="3">
    <source>
        <dbReference type="EMBL" id="GBG26582.1"/>
    </source>
</evidence>
<dbReference type="AlphaFoldDB" id="A0A2R5G696"/>
<comment type="caution">
    <text evidence="3">The sequence shown here is derived from an EMBL/GenBank/DDBJ whole genome shotgun (WGS) entry which is preliminary data.</text>
</comment>
<feature type="region of interest" description="Disordered" evidence="2">
    <location>
        <begin position="405"/>
        <end position="431"/>
    </location>
</feature>
<dbReference type="EMBL" id="BEYU01000022">
    <property type="protein sequence ID" value="GBG26582.1"/>
    <property type="molecule type" value="Genomic_DNA"/>
</dbReference>
<gene>
    <name evidence="3" type="ORF">FCC1311_028032</name>
</gene>
<feature type="compositionally biased region" description="Acidic residues" evidence="2">
    <location>
        <begin position="411"/>
        <end position="422"/>
    </location>
</feature>
<evidence type="ECO:0000256" key="1">
    <source>
        <dbReference type="SAM" id="Coils"/>
    </source>
</evidence>
<dbReference type="InParanoid" id="A0A2R5G696"/>
<name>A0A2R5G696_9STRA</name>
<feature type="region of interest" description="Disordered" evidence="2">
    <location>
        <begin position="37"/>
        <end position="56"/>
    </location>
</feature>
<protein>
    <submittedName>
        <fullName evidence="3">C2 calcium-dependent domain-containing protein 6</fullName>
    </submittedName>
</protein>
<dbReference type="Proteomes" id="UP000241890">
    <property type="component" value="Unassembled WGS sequence"/>
</dbReference>
<evidence type="ECO:0000256" key="2">
    <source>
        <dbReference type="SAM" id="MobiDB-lite"/>
    </source>
</evidence>
<proteinExistence type="predicted"/>
<evidence type="ECO:0000313" key="4">
    <source>
        <dbReference type="Proteomes" id="UP000241890"/>
    </source>
</evidence>
<accession>A0A2R5G696</accession>
<sequence length="431" mass="48900">MVLSPREDGEAKSPMSAQRALTNFSKGIGTSLRSGFRTHVAPSTSSSTASVEIPGQPLTPLQHQQQQHLAHQQKIQQQQMQQEQMLQHQLMLEEAENEVDLDAQARQEAARQAVLEGGFARLLDGENYYPLISGVLAVKVVHGELVHGVYEESNLIFVRLRVRNVIKYTDRARHWGSKFTWGSIKYFPVRVLHNPRHPFNLFHFDVIQVPPHQSFVTAAKDPANTIGSIPFHVHDLVRGSPCTGSYSILHNHRNVGSLTLEFYFSYGSLGFGYSYQLKSDESPETLLEYSMLPRCIPDAHCDEWSRTLSVPSRQAYHEILDENEHEKRFPLVHARMKRLGDLREQYASIGEHSRIDRLAFLHKQINDTALTDSKVTPPVFGHTAEAGSTKNPSFFHRFMRPTIPVQHHEEDPDEIIIDDGDGSSDRNSDQF</sequence>
<organism evidence="3 4">
    <name type="scientific">Hondaea fermentalgiana</name>
    <dbReference type="NCBI Taxonomy" id="2315210"/>
    <lineage>
        <taxon>Eukaryota</taxon>
        <taxon>Sar</taxon>
        <taxon>Stramenopiles</taxon>
        <taxon>Bigyra</taxon>
        <taxon>Labyrinthulomycetes</taxon>
        <taxon>Thraustochytrida</taxon>
        <taxon>Thraustochytriidae</taxon>
        <taxon>Hondaea</taxon>
    </lineage>
</organism>
<reference evidence="3 4" key="1">
    <citation type="submission" date="2017-12" db="EMBL/GenBank/DDBJ databases">
        <title>Sequencing, de novo assembly and annotation of complete genome of a new Thraustochytrid species, strain FCC1311.</title>
        <authorList>
            <person name="Sedici K."/>
            <person name="Godart F."/>
            <person name="Aiese Cigliano R."/>
            <person name="Sanseverino W."/>
            <person name="Barakat M."/>
            <person name="Ortet P."/>
            <person name="Marechal E."/>
            <person name="Cagnac O."/>
            <person name="Amato A."/>
        </authorList>
    </citation>
    <scope>NUCLEOTIDE SEQUENCE [LARGE SCALE GENOMIC DNA]</scope>
</reference>
<feature type="coiled-coil region" evidence="1">
    <location>
        <begin position="78"/>
        <end position="112"/>
    </location>
</feature>
<keyword evidence="4" id="KW-1185">Reference proteome</keyword>
<dbReference type="OrthoDB" id="2144823at2759"/>
<feature type="compositionally biased region" description="Low complexity" evidence="2">
    <location>
        <begin position="40"/>
        <end position="51"/>
    </location>
</feature>
<keyword evidence="1" id="KW-0175">Coiled coil</keyword>